<feature type="compositionally biased region" description="Basic and acidic residues" evidence="1">
    <location>
        <begin position="1188"/>
        <end position="1206"/>
    </location>
</feature>
<feature type="compositionally biased region" description="Basic and acidic residues" evidence="1">
    <location>
        <begin position="935"/>
        <end position="1006"/>
    </location>
</feature>
<dbReference type="HOGENOM" id="CLU_256278_0_0_1"/>
<feature type="compositionally biased region" description="Basic and acidic residues" evidence="1">
    <location>
        <begin position="1"/>
        <end position="34"/>
    </location>
</feature>
<feature type="compositionally biased region" description="Low complexity" evidence="1">
    <location>
        <begin position="831"/>
        <end position="852"/>
    </location>
</feature>
<feature type="compositionally biased region" description="Low complexity" evidence="1">
    <location>
        <begin position="132"/>
        <end position="149"/>
    </location>
</feature>
<feature type="compositionally biased region" description="Low complexity" evidence="1">
    <location>
        <begin position="781"/>
        <end position="817"/>
    </location>
</feature>
<organism evidence="2 3">
    <name type="scientific">Galerina marginata (strain CBS 339.88)</name>
    <dbReference type="NCBI Taxonomy" id="685588"/>
    <lineage>
        <taxon>Eukaryota</taxon>
        <taxon>Fungi</taxon>
        <taxon>Dikarya</taxon>
        <taxon>Basidiomycota</taxon>
        <taxon>Agaricomycotina</taxon>
        <taxon>Agaricomycetes</taxon>
        <taxon>Agaricomycetidae</taxon>
        <taxon>Agaricales</taxon>
        <taxon>Agaricineae</taxon>
        <taxon>Strophariaceae</taxon>
        <taxon>Galerina</taxon>
    </lineage>
</organism>
<dbReference type="STRING" id="685588.A0A067SP51"/>
<feature type="compositionally biased region" description="Low complexity" evidence="1">
    <location>
        <begin position="627"/>
        <end position="662"/>
    </location>
</feature>
<reference evidence="3" key="1">
    <citation type="journal article" date="2014" name="Proc. Natl. Acad. Sci. U.S.A.">
        <title>Extensive sampling of basidiomycete genomes demonstrates inadequacy of the white-rot/brown-rot paradigm for wood decay fungi.</title>
        <authorList>
            <person name="Riley R."/>
            <person name="Salamov A.A."/>
            <person name="Brown D.W."/>
            <person name="Nagy L.G."/>
            <person name="Floudas D."/>
            <person name="Held B.W."/>
            <person name="Levasseur A."/>
            <person name="Lombard V."/>
            <person name="Morin E."/>
            <person name="Otillar R."/>
            <person name="Lindquist E.A."/>
            <person name="Sun H."/>
            <person name="LaButti K.M."/>
            <person name="Schmutz J."/>
            <person name="Jabbour D."/>
            <person name="Luo H."/>
            <person name="Baker S.E."/>
            <person name="Pisabarro A.G."/>
            <person name="Walton J.D."/>
            <person name="Blanchette R.A."/>
            <person name="Henrissat B."/>
            <person name="Martin F."/>
            <person name="Cullen D."/>
            <person name="Hibbett D.S."/>
            <person name="Grigoriev I.V."/>
        </authorList>
    </citation>
    <scope>NUCLEOTIDE SEQUENCE [LARGE SCALE GENOMIC DNA]</scope>
    <source>
        <strain evidence="3">CBS 339.88</strain>
    </source>
</reference>
<accession>A0A067SP51</accession>
<evidence type="ECO:0000256" key="1">
    <source>
        <dbReference type="SAM" id="MobiDB-lite"/>
    </source>
</evidence>
<feature type="compositionally biased region" description="Polar residues" evidence="1">
    <location>
        <begin position="697"/>
        <end position="708"/>
    </location>
</feature>
<evidence type="ECO:0000313" key="2">
    <source>
        <dbReference type="EMBL" id="KDR68538.1"/>
    </source>
</evidence>
<dbReference type="EMBL" id="KL142407">
    <property type="protein sequence ID" value="KDR68538.1"/>
    <property type="molecule type" value="Genomic_DNA"/>
</dbReference>
<evidence type="ECO:0000313" key="3">
    <source>
        <dbReference type="Proteomes" id="UP000027222"/>
    </source>
</evidence>
<feature type="region of interest" description="Disordered" evidence="1">
    <location>
        <begin position="1302"/>
        <end position="1371"/>
    </location>
</feature>
<keyword evidence="3" id="KW-1185">Reference proteome</keyword>
<feature type="compositionally biased region" description="Acidic residues" evidence="1">
    <location>
        <begin position="729"/>
        <end position="739"/>
    </location>
</feature>
<feature type="compositionally biased region" description="Polar residues" evidence="1">
    <location>
        <begin position="59"/>
        <end position="69"/>
    </location>
</feature>
<feature type="compositionally biased region" description="Basic and acidic residues" evidence="1">
    <location>
        <begin position="1073"/>
        <end position="1085"/>
    </location>
</feature>
<dbReference type="Proteomes" id="UP000027222">
    <property type="component" value="Unassembled WGS sequence"/>
</dbReference>
<feature type="region of interest" description="Disordered" evidence="1">
    <location>
        <begin position="1255"/>
        <end position="1277"/>
    </location>
</feature>
<feature type="region of interest" description="Disordered" evidence="1">
    <location>
        <begin position="697"/>
        <end position="868"/>
    </location>
</feature>
<feature type="compositionally biased region" description="Low complexity" evidence="1">
    <location>
        <begin position="1037"/>
        <end position="1049"/>
    </location>
</feature>
<feature type="compositionally biased region" description="Low complexity" evidence="1">
    <location>
        <begin position="164"/>
        <end position="176"/>
    </location>
</feature>
<name>A0A067SP51_GALM3</name>
<feature type="compositionally biased region" description="Low complexity" evidence="1">
    <location>
        <begin position="205"/>
        <end position="215"/>
    </location>
</feature>
<feature type="compositionally biased region" description="Low complexity" evidence="1">
    <location>
        <begin position="1303"/>
        <end position="1343"/>
    </location>
</feature>
<sequence>MMLSNQDRELGSPDNEPEHFPSEKEKEAILDEKSSYLPPTPSESSPMPPPYSEPDSSHSRSASPQLQQGTSPSPSSPTASASHSPSPAPGRSIPHSNRRPSISRSRTTSFLNGCSGTPVCVGKMIYDMLPSSASASASSSSSSSNSDSSKGGMAALFLPGPVISRRTSSASSSSGDSEIKANQSQMASNAPLGLDPKIQMTPIGAGSSSPASSPPAALAVAESALRLMRLPTLSPSAIIPPQNGVSCLPTPEMEAEPEAMIIRATNTHTTIASASSSHVPALSSNVNHNQSTLISAPAPSSATSLALSHNPNDLAVNSTTIYDTDSRTMALSPPTARALYTGPPSPSLSDSYARAHPGEVEAKEVGLMPSLSSNTNNQMIGLSHQSLLESSTQLPHQTPPAASSTITIPLMQTPPQQHEPPTLVVVNPTPNPTPHPTPPATPLLHGTIGPGGLIRSQWLTLPEGAAGGGARQHQLLQAAQHQMQQMQASHHQVTALRLPPPVGVGVGLGVGAAVQVNASAHPGAGDIFGPDHVDRSRSVTRGFSEVSYGAAAASSTSTGSRGVVSSDLNYAHPVGLTAPDQQRPPVRDESRQGSLSLECDPKDDVPYLRQEQAPYQHQQPRDKVNRHSISSTTSSNHSHLSDRSSASGRAESTTTNTTVSSSEAENQHQERNSLQGCSAAERAAMFDAQQALVQKQHGSLSTIQSMSTLADRRKETGAGDVVHSRSTSAEDEEEEEGGSDEVGICVDGEAAEEDDAPLSPLPPPGGLAMSPRQEKRRKRNSAPPALLGLSPAASTGSGSGQPSAFTSSPKSASTTSAVGKRKVTPGAPMMRRANSVRSSSRSRSAGGSSVGKSRSRSREPGVVGLGGLGMTSAAAAPVAAVTARKPTTVGAGRGRAKVVLGRAGFKAKGGVIRRNSSGLGTAATAQAEALEQELQREQVENEHRDQLRAEALEKERQRNLHQAEDRRRVEEQALALVREKAAREERMRVEEEERREEERQRHREQIEALAGGVEAGGSKRPVRFNIGSNSDEGSGLGSKSVGSGSDVSGGLQGDGRGGSRVDELRVPLSSKAKGKEKQRDVDPRDMVQQLHQHLQQHQEQQQQQSETKDQLNLQQHLQRQMSKQQLHQLQKMQQLHQQHQNQTTIHQHQPQQYQQQFQHQQQLLQLGQANQFPPTSRQASSKQLDLGGGREDERVSEQQKGKEREVVSVQPPPKPTKSTSKVNVALDDDLAAKVKQSLAAPLLPQNRRTIVLATSESDFETDSEDEGSWSSEEMTGDESVVRNVRVRNNYGSWKWSDSKNYCNNSTNSSRSCSSANVSSNISKTKCSSSSNPQSPLPVSSVLSRATIPLQTMVAEAGRSRGRNSSRTDKPR</sequence>
<feature type="compositionally biased region" description="Polar residues" evidence="1">
    <location>
        <begin position="1172"/>
        <end position="1183"/>
    </location>
</feature>
<feature type="compositionally biased region" description="Low complexity" evidence="1">
    <location>
        <begin position="1088"/>
        <end position="1104"/>
    </location>
</feature>
<feature type="region of interest" description="Disordered" evidence="1">
    <location>
        <begin position="571"/>
        <end position="675"/>
    </location>
</feature>
<proteinExistence type="predicted"/>
<feature type="compositionally biased region" description="Low complexity" evidence="1">
    <location>
        <begin position="1117"/>
        <end position="1171"/>
    </location>
</feature>
<feature type="region of interest" description="Disordered" evidence="1">
    <location>
        <begin position="935"/>
        <end position="1222"/>
    </location>
</feature>
<feature type="compositionally biased region" description="Low complexity" evidence="1">
    <location>
        <begin position="70"/>
        <end position="109"/>
    </location>
</feature>
<gene>
    <name evidence="2" type="ORF">GALMADRAFT_1034755</name>
</gene>
<feature type="compositionally biased region" description="Pro residues" evidence="1">
    <location>
        <begin position="38"/>
        <end position="52"/>
    </location>
</feature>
<protein>
    <submittedName>
        <fullName evidence="2">Uncharacterized protein</fullName>
    </submittedName>
</protein>
<feature type="region of interest" description="Disordered" evidence="1">
    <location>
        <begin position="1"/>
        <end position="115"/>
    </location>
</feature>
<feature type="compositionally biased region" description="Acidic residues" evidence="1">
    <location>
        <begin position="1257"/>
        <end position="1267"/>
    </location>
</feature>
<feature type="region of interest" description="Disordered" evidence="1">
    <location>
        <begin position="132"/>
        <end position="215"/>
    </location>
</feature>